<feature type="signal peptide" evidence="9">
    <location>
        <begin position="1"/>
        <end position="29"/>
    </location>
</feature>
<dbReference type="Proteomes" id="UP001279734">
    <property type="component" value="Unassembled WGS sequence"/>
</dbReference>
<evidence type="ECO:0000256" key="4">
    <source>
        <dbReference type="ARBA" id="ARBA00022529"/>
    </source>
</evidence>
<evidence type="ECO:0000256" key="2">
    <source>
        <dbReference type="ARBA" id="ARBA00006722"/>
    </source>
</evidence>
<evidence type="ECO:0000256" key="8">
    <source>
        <dbReference type="ARBA" id="ARBA00023157"/>
    </source>
</evidence>
<evidence type="ECO:0000313" key="11">
    <source>
        <dbReference type="Proteomes" id="UP001279734"/>
    </source>
</evidence>
<comment type="caution">
    <text evidence="10">The sequence shown here is derived from an EMBL/GenBank/DDBJ whole genome shotgun (WGS) entry which is preliminary data.</text>
</comment>
<keyword evidence="7 9" id="KW-0611">Plant defense</keyword>
<feature type="chain" id="PRO_5041774940" description="Defensin-like protein" evidence="9">
    <location>
        <begin position="30"/>
        <end position="135"/>
    </location>
</feature>
<keyword evidence="3 9" id="KW-0964">Secreted</keyword>
<dbReference type="GO" id="GO:0005576">
    <property type="term" value="C:extracellular region"/>
    <property type="evidence" value="ECO:0007669"/>
    <property type="project" value="UniProtKB-SubCell"/>
</dbReference>
<dbReference type="GO" id="GO:0031640">
    <property type="term" value="P:killing of cells of another organism"/>
    <property type="evidence" value="ECO:0007669"/>
    <property type="project" value="UniProtKB-UniRule"/>
</dbReference>
<sequence>MSKPHCSQISIPMLLVLAIGITLTITVKGEICQDGLGLCGEDCQQRCQQKHAGGQGSCDYPLSLPLCTCYYTCGQDPPPRPRRCNDNNGVCSAKECWNDCCNSKCIDKYAGKQAVGTCQEAVGTAYNLCLCEFNC</sequence>
<evidence type="ECO:0000313" key="10">
    <source>
        <dbReference type="EMBL" id="GMH31331.1"/>
    </source>
</evidence>
<keyword evidence="6 9" id="KW-0732">Signal</keyword>
<evidence type="ECO:0000256" key="7">
    <source>
        <dbReference type="ARBA" id="ARBA00022821"/>
    </source>
</evidence>
<dbReference type="PANTHER" id="PTHR36788">
    <property type="entry name" value="DEFENSIN-LIKE PROTEIN 183"/>
    <property type="match status" value="1"/>
</dbReference>
<dbReference type="PANTHER" id="PTHR36788:SF2">
    <property type="entry name" value="DEFENSIN-LIKE PROTEIN 183"/>
    <property type="match status" value="1"/>
</dbReference>
<accession>A0AAD3TLI8</accession>
<evidence type="ECO:0000256" key="5">
    <source>
        <dbReference type="ARBA" id="ARBA00022577"/>
    </source>
</evidence>
<reference evidence="10" key="1">
    <citation type="submission" date="2023-05" db="EMBL/GenBank/DDBJ databases">
        <title>Nepenthes gracilis genome sequencing.</title>
        <authorList>
            <person name="Fukushima K."/>
        </authorList>
    </citation>
    <scope>NUCLEOTIDE SEQUENCE</scope>
    <source>
        <strain evidence="10">SING2019-196</strain>
    </source>
</reference>
<keyword evidence="8" id="KW-1015">Disulfide bond</keyword>
<protein>
    <recommendedName>
        <fullName evidence="9">Defensin-like protein</fullName>
    </recommendedName>
</protein>
<comment type="similarity">
    <text evidence="2 9">Belongs to the DEFL family.</text>
</comment>
<evidence type="ECO:0000256" key="1">
    <source>
        <dbReference type="ARBA" id="ARBA00004613"/>
    </source>
</evidence>
<evidence type="ECO:0000256" key="3">
    <source>
        <dbReference type="ARBA" id="ARBA00022525"/>
    </source>
</evidence>
<proteinExistence type="inferred from homology"/>
<keyword evidence="4 9" id="KW-0929">Antimicrobial</keyword>
<name>A0AAD3TLI8_NEPGR</name>
<keyword evidence="5 9" id="KW-0295">Fungicide</keyword>
<keyword evidence="11" id="KW-1185">Reference proteome</keyword>
<comment type="subcellular location">
    <subcellularLocation>
        <location evidence="1 9">Secreted</location>
    </subcellularLocation>
</comment>
<dbReference type="GO" id="GO:0050832">
    <property type="term" value="P:defense response to fungus"/>
    <property type="evidence" value="ECO:0007669"/>
    <property type="project" value="UniProtKB-UniRule"/>
</dbReference>
<dbReference type="InterPro" id="IPR039641">
    <property type="entry name" value="LCR"/>
</dbReference>
<dbReference type="EMBL" id="BSYO01000040">
    <property type="protein sequence ID" value="GMH31331.1"/>
    <property type="molecule type" value="Genomic_DNA"/>
</dbReference>
<organism evidence="10 11">
    <name type="scientific">Nepenthes gracilis</name>
    <name type="common">Slender pitcher plant</name>
    <dbReference type="NCBI Taxonomy" id="150966"/>
    <lineage>
        <taxon>Eukaryota</taxon>
        <taxon>Viridiplantae</taxon>
        <taxon>Streptophyta</taxon>
        <taxon>Embryophyta</taxon>
        <taxon>Tracheophyta</taxon>
        <taxon>Spermatophyta</taxon>
        <taxon>Magnoliopsida</taxon>
        <taxon>eudicotyledons</taxon>
        <taxon>Gunneridae</taxon>
        <taxon>Pentapetalae</taxon>
        <taxon>Caryophyllales</taxon>
        <taxon>Nepenthaceae</taxon>
        <taxon>Nepenthes</taxon>
    </lineage>
</organism>
<evidence type="ECO:0000256" key="6">
    <source>
        <dbReference type="ARBA" id="ARBA00022729"/>
    </source>
</evidence>
<dbReference type="AlphaFoldDB" id="A0AAD3TLI8"/>
<gene>
    <name evidence="10" type="ORF">Nepgr_033174</name>
</gene>
<evidence type="ECO:0000256" key="9">
    <source>
        <dbReference type="RuleBase" id="RU367109"/>
    </source>
</evidence>